<name>A0ABX8JHS3_9BACT</name>
<keyword evidence="11" id="KW-1185">Reference proteome</keyword>
<dbReference type="EC" id="2.7.13.3" evidence="2"/>
<feature type="domain" description="PAS" evidence="8">
    <location>
        <begin position="260"/>
        <end position="330"/>
    </location>
</feature>
<dbReference type="Pfam" id="PF00672">
    <property type="entry name" value="HAMP"/>
    <property type="match status" value="1"/>
</dbReference>
<dbReference type="SMART" id="SM00304">
    <property type="entry name" value="HAMP"/>
    <property type="match status" value="1"/>
</dbReference>
<dbReference type="Pfam" id="PF08448">
    <property type="entry name" value="PAS_4"/>
    <property type="match status" value="1"/>
</dbReference>
<dbReference type="PANTHER" id="PTHR43065:SF42">
    <property type="entry name" value="TWO-COMPONENT SENSOR PPRA"/>
    <property type="match status" value="1"/>
</dbReference>
<gene>
    <name evidence="10" type="ORF">KP005_12520</name>
</gene>
<dbReference type="PROSITE" id="PS50110">
    <property type="entry name" value="RESPONSE_REGULATORY"/>
    <property type="match status" value="1"/>
</dbReference>
<dbReference type="EMBL" id="CP076724">
    <property type="protein sequence ID" value="QWV96204.1"/>
    <property type="molecule type" value="Genomic_DNA"/>
</dbReference>
<dbReference type="Proteomes" id="UP000683493">
    <property type="component" value="Chromosome"/>
</dbReference>
<evidence type="ECO:0000256" key="3">
    <source>
        <dbReference type="ARBA" id="ARBA00022777"/>
    </source>
</evidence>
<proteinExistence type="predicted"/>
<protein>
    <recommendedName>
        <fullName evidence="2">histidine kinase</fullName>
        <ecNumber evidence="2">2.7.13.3</ecNumber>
    </recommendedName>
</protein>
<dbReference type="SMART" id="SM00387">
    <property type="entry name" value="HATPase_c"/>
    <property type="match status" value="1"/>
</dbReference>
<evidence type="ECO:0000259" key="8">
    <source>
        <dbReference type="PROSITE" id="PS50112"/>
    </source>
</evidence>
<evidence type="ECO:0000256" key="5">
    <source>
        <dbReference type="SAM" id="Phobius"/>
    </source>
</evidence>
<evidence type="ECO:0000259" key="7">
    <source>
        <dbReference type="PROSITE" id="PS50110"/>
    </source>
</evidence>
<organism evidence="10 11">
    <name type="scientific">Geomonas diazotrophica</name>
    <dbReference type="NCBI Taxonomy" id="2843197"/>
    <lineage>
        <taxon>Bacteria</taxon>
        <taxon>Pseudomonadati</taxon>
        <taxon>Thermodesulfobacteriota</taxon>
        <taxon>Desulfuromonadia</taxon>
        <taxon>Geobacterales</taxon>
        <taxon>Geobacteraceae</taxon>
        <taxon>Geomonas</taxon>
    </lineage>
</organism>
<feature type="transmembrane region" description="Helical" evidence="5">
    <location>
        <begin position="15"/>
        <end position="37"/>
    </location>
</feature>
<dbReference type="Pfam" id="PF02518">
    <property type="entry name" value="HATPase_c"/>
    <property type="match status" value="1"/>
</dbReference>
<feature type="domain" description="HAMP" evidence="9">
    <location>
        <begin position="196"/>
        <end position="248"/>
    </location>
</feature>
<feature type="domain" description="Response regulatory" evidence="7">
    <location>
        <begin position="647"/>
        <end position="762"/>
    </location>
</feature>
<keyword evidence="5" id="KW-1133">Transmembrane helix</keyword>
<dbReference type="Pfam" id="PF00072">
    <property type="entry name" value="Response_reg"/>
    <property type="match status" value="1"/>
</dbReference>
<dbReference type="InterPro" id="IPR003594">
    <property type="entry name" value="HATPase_dom"/>
</dbReference>
<feature type="transmembrane region" description="Helical" evidence="5">
    <location>
        <begin position="173"/>
        <end position="194"/>
    </location>
</feature>
<dbReference type="InterPro" id="IPR005467">
    <property type="entry name" value="His_kinase_dom"/>
</dbReference>
<evidence type="ECO:0000256" key="2">
    <source>
        <dbReference type="ARBA" id="ARBA00012438"/>
    </source>
</evidence>
<dbReference type="InterPro" id="IPR013656">
    <property type="entry name" value="PAS_4"/>
</dbReference>
<dbReference type="CDD" id="cd00130">
    <property type="entry name" value="PAS"/>
    <property type="match status" value="1"/>
</dbReference>
<dbReference type="InterPro" id="IPR001789">
    <property type="entry name" value="Sig_transdc_resp-reg_receiver"/>
</dbReference>
<feature type="modified residue" description="4-aspartylphosphate" evidence="4">
    <location>
        <position position="697"/>
    </location>
</feature>
<keyword evidence="3" id="KW-0418">Kinase</keyword>
<dbReference type="CDD" id="cd00082">
    <property type="entry name" value="HisKA"/>
    <property type="match status" value="1"/>
</dbReference>
<keyword evidence="5" id="KW-0812">Transmembrane</keyword>
<reference evidence="10 11" key="1">
    <citation type="submission" date="2021-06" db="EMBL/GenBank/DDBJ databases">
        <title>Gemonas diversity in paddy soil.</title>
        <authorList>
            <person name="Liu G."/>
        </authorList>
    </citation>
    <scope>NUCLEOTIDE SEQUENCE [LARGE SCALE GENOMIC DNA]</scope>
    <source>
        <strain evidence="10 11">RG29</strain>
    </source>
</reference>
<dbReference type="PROSITE" id="PS50885">
    <property type="entry name" value="HAMP"/>
    <property type="match status" value="1"/>
</dbReference>
<evidence type="ECO:0000259" key="6">
    <source>
        <dbReference type="PROSITE" id="PS50109"/>
    </source>
</evidence>
<dbReference type="PANTHER" id="PTHR43065">
    <property type="entry name" value="SENSOR HISTIDINE KINASE"/>
    <property type="match status" value="1"/>
</dbReference>
<evidence type="ECO:0000259" key="9">
    <source>
        <dbReference type="PROSITE" id="PS50885"/>
    </source>
</evidence>
<keyword evidence="4" id="KW-0597">Phosphoprotein</keyword>
<dbReference type="InterPro" id="IPR003660">
    <property type="entry name" value="HAMP_dom"/>
</dbReference>
<evidence type="ECO:0000313" key="10">
    <source>
        <dbReference type="EMBL" id="QWV96204.1"/>
    </source>
</evidence>
<comment type="catalytic activity">
    <reaction evidence="1">
        <text>ATP + protein L-histidine = ADP + protein N-phospho-L-histidine.</text>
        <dbReference type="EC" id="2.7.13.3"/>
    </reaction>
</comment>
<keyword evidence="5" id="KW-0472">Membrane</keyword>
<sequence>MGWWQINNLSLRRRFFLLSFSIILVFSVAVAATLFAAQKNKLERSLENKGRGLARYVSSVCTDALILKDTLQLDALVAELHDDEIIYTVIEDEQGNALTTAIASLNSSRAKLKPYLDRLPPDAPIGTIIAALKKDLDVVELSQTIMVDSSVQGAVRIGLSKHNIQAQLLRQTAIILVGMLFMSLTLAIALNVAANRLVLRPVSELARVADQLTAGNMAARVTSSSVGEIETVCRSFNLMAQRLEGDIAELKRAEASVRLAQESQEAILNSMPDLMFRTDRDGVIKEFHSSAMNLLYLPPEQFMGRSIPDILPEEPARIIMAALAEAEKNGSHRGAVYSLALPQGEMWFELSVTAMGTPCTGFIMLARDVTERRRMVEEQQQLEKQLLHSQKLESLGVLAGGIAHDFNNILMAIMGNAELALMRTNKESPAIGNLRSIEQASARAADLAAQMLAYSGKGKFIIEHLDLNRLLQEMLHMLEVSISKKAVLQFDLAESLPHIEADTTQIRQVIMNLVINASEAIGERNGTISVKTGSIECDRSYLRNVWQNEELPEGLYVYFEITDTGCGMDDDTLAKLFDPFFTTKFTGRGLGMAAVLGIVRGHKGAIVVYSEPDLGTTIKVLIPASDQRAEPARPQPTASVPWQGAGNVLLVDDEETVRNIGSEMLKELGFSPITANDGKEALEAYQATPDIRLVILDLTMPNMDGDQCLNELKKIAPGVKVVMSSGFSEVELKQKFLGKEVAGFIQKPYKLSELREILRNVSPGT</sequence>
<dbReference type="NCBIfam" id="TIGR00229">
    <property type="entry name" value="sensory_box"/>
    <property type="match status" value="1"/>
</dbReference>
<evidence type="ECO:0000256" key="1">
    <source>
        <dbReference type="ARBA" id="ARBA00000085"/>
    </source>
</evidence>
<dbReference type="SMART" id="SM00448">
    <property type="entry name" value="REC"/>
    <property type="match status" value="1"/>
</dbReference>
<evidence type="ECO:0000256" key="4">
    <source>
        <dbReference type="PROSITE-ProRule" id="PRU00169"/>
    </source>
</evidence>
<dbReference type="InterPro" id="IPR003661">
    <property type="entry name" value="HisK_dim/P_dom"/>
</dbReference>
<dbReference type="SMART" id="SM00091">
    <property type="entry name" value="PAS"/>
    <property type="match status" value="1"/>
</dbReference>
<evidence type="ECO:0000313" key="11">
    <source>
        <dbReference type="Proteomes" id="UP000683493"/>
    </source>
</evidence>
<dbReference type="InterPro" id="IPR000014">
    <property type="entry name" value="PAS"/>
</dbReference>
<dbReference type="PROSITE" id="PS50112">
    <property type="entry name" value="PAS"/>
    <property type="match status" value="1"/>
</dbReference>
<dbReference type="CDD" id="cd06225">
    <property type="entry name" value="HAMP"/>
    <property type="match status" value="1"/>
</dbReference>
<accession>A0ABX8JHS3</accession>
<dbReference type="PROSITE" id="PS50109">
    <property type="entry name" value="HIS_KIN"/>
    <property type="match status" value="1"/>
</dbReference>
<keyword evidence="3" id="KW-0808">Transferase</keyword>
<feature type="domain" description="Histidine kinase" evidence="6">
    <location>
        <begin position="401"/>
        <end position="626"/>
    </location>
</feature>